<dbReference type="EMBL" id="AMWN01000003">
    <property type="protein sequence ID" value="EXJ90631.1"/>
    <property type="molecule type" value="Genomic_DNA"/>
</dbReference>
<dbReference type="Gene3D" id="1.20.1280.50">
    <property type="match status" value="1"/>
</dbReference>
<sequence length="493" mass="55485">MSSITATHTGRLPEIPIYVDQGSPDLLTEGQRVGEGQNATETQTDQHPLGVRPAGNALTSQENAQDSMGLFANLPDALLLTLLEFLEQPSLASLGSTCRGLYAYCSFDQLWRDIAVNHMTKDFSWRGSWRASMRRLPSASPATVDCRYLFSDALHRPFLCSQVSLSPYVSNIPVQNEIPRLEDLSPTEFDEAWVDRPFILTNPVKRWEVFNKWSVKDLLSSYGDVLFRAESVDWPLTTYIEYMNNTNDESPLYLFDSGFVEKMHLEVGKLGAYEPPQAFQEDMFALLGDQRPDHRWLIIGPERSGSTFHKDPNATSAWNAVIRGSKYWIMFPASIIPPGVYMSEDQSEVTSPLSIAEWLISFHAEARRTPGCLEGICHEGEVLHVPSGWWHLVVNLDPAIAITQNFVPRSHIGATYRFLKHKADQVSGFRDSVKDPCALFTERLQQVDPDLAASLDDCNNKKRKWEEVVSNRETGGNQQGFSFGFDSDIDVEV</sequence>
<dbReference type="InterPro" id="IPR003347">
    <property type="entry name" value="JmjC_dom"/>
</dbReference>
<comment type="caution">
    <text evidence="4">The sequence shown here is derived from an EMBL/GenBank/DDBJ whole genome shotgun (WGS) entry which is preliminary data.</text>
</comment>
<dbReference type="Proteomes" id="UP000019484">
    <property type="component" value="Unassembled WGS sequence"/>
</dbReference>
<dbReference type="PROSITE" id="PS50181">
    <property type="entry name" value="FBOX"/>
    <property type="match status" value="1"/>
</dbReference>
<dbReference type="InterPro" id="IPR001810">
    <property type="entry name" value="F-box_dom"/>
</dbReference>
<dbReference type="Gene3D" id="2.60.120.650">
    <property type="entry name" value="Cupin"/>
    <property type="match status" value="1"/>
</dbReference>
<protein>
    <submittedName>
        <fullName evidence="4">Uncharacterized protein</fullName>
    </submittedName>
</protein>
<dbReference type="SUPFAM" id="SSF51197">
    <property type="entry name" value="Clavaminate synthase-like"/>
    <property type="match status" value="1"/>
</dbReference>
<accession>W9YN16</accession>
<organism evidence="4 5">
    <name type="scientific">Capronia coronata CBS 617.96</name>
    <dbReference type="NCBI Taxonomy" id="1182541"/>
    <lineage>
        <taxon>Eukaryota</taxon>
        <taxon>Fungi</taxon>
        <taxon>Dikarya</taxon>
        <taxon>Ascomycota</taxon>
        <taxon>Pezizomycotina</taxon>
        <taxon>Eurotiomycetes</taxon>
        <taxon>Chaetothyriomycetidae</taxon>
        <taxon>Chaetothyriales</taxon>
        <taxon>Herpotrichiellaceae</taxon>
        <taxon>Capronia</taxon>
    </lineage>
</organism>
<dbReference type="InterPro" id="IPR050910">
    <property type="entry name" value="JMJD6_ArgDemeth/LysHydrox"/>
</dbReference>
<dbReference type="eggNOG" id="KOG2130">
    <property type="taxonomic scope" value="Eukaryota"/>
</dbReference>
<dbReference type="RefSeq" id="XP_007722825.1">
    <property type="nucleotide sequence ID" value="XM_007724635.1"/>
</dbReference>
<dbReference type="AlphaFoldDB" id="W9YN16"/>
<evidence type="ECO:0000259" key="3">
    <source>
        <dbReference type="PROSITE" id="PS51184"/>
    </source>
</evidence>
<feature type="domain" description="JmjC" evidence="3">
    <location>
        <begin position="263"/>
        <end position="423"/>
    </location>
</feature>
<dbReference type="PANTHER" id="PTHR12480">
    <property type="entry name" value="ARGININE DEMETHYLASE AND LYSYL-HYDROXYLASE JMJD"/>
    <property type="match status" value="1"/>
</dbReference>
<dbReference type="GO" id="GO:0005634">
    <property type="term" value="C:nucleus"/>
    <property type="evidence" value="ECO:0007669"/>
    <property type="project" value="TreeGrafter"/>
</dbReference>
<feature type="region of interest" description="Disordered" evidence="1">
    <location>
        <begin position="26"/>
        <end position="55"/>
    </location>
</feature>
<dbReference type="SUPFAM" id="SSF81383">
    <property type="entry name" value="F-box domain"/>
    <property type="match status" value="1"/>
</dbReference>
<dbReference type="STRING" id="1182541.W9YN16"/>
<dbReference type="InterPro" id="IPR036047">
    <property type="entry name" value="F-box-like_dom_sf"/>
</dbReference>
<feature type="domain" description="F-box" evidence="2">
    <location>
        <begin position="68"/>
        <end position="114"/>
    </location>
</feature>
<evidence type="ECO:0000313" key="4">
    <source>
        <dbReference type="EMBL" id="EXJ90631.1"/>
    </source>
</evidence>
<dbReference type="Pfam" id="PF12937">
    <property type="entry name" value="F-box-like"/>
    <property type="match status" value="1"/>
</dbReference>
<dbReference type="HOGENOM" id="CLU_016785_1_2_1"/>
<dbReference type="InterPro" id="IPR041667">
    <property type="entry name" value="Cupin_8"/>
</dbReference>
<reference evidence="4 5" key="1">
    <citation type="submission" date="2013-03" db="EMBL/GenBank/DDBJ databases">
        <title>The Genome Sequence of Capronia coronata CBS 617.96.</title>
        <authorList>
            <consortium name="The Broad Institute Genomics Platform"/>
            <person name="Cuomo C."/>
            <person name="de Hoog S."/>
            <person name="Gorbushina A."/>
            <person name="Walker B."/>
            <person name="Young S.K."/>
            <person name="Zeng Q."/>
            <person name="Gargeya S."/>
            <person name="Fitzgerald M."/>
            <person name="Haas B."/>
            <person name="Abouelleil A."/>
            <person name="Allen A.W."/>
            <person name="Alvarado L."/>
            <person name="Arachchi H.M."/>
            <person name="Berlin A.M."/>
            <person name="Chapman S.B."/>
            <person name="Gainer-Dewar J."/>
            <person name="Goldberg J."/>
            <person name="Griggs A."/>
            <person name="Gujja S."/>
            <person name="Hansen M."/>
            <person name="Howarth C."/>
            <person name="Imamovic A."/>
            <person name="Ireland A."/>
            <person name="Larimer J."/>
            <person name="McCowan C."/>
            <person name="Murphy C."/>
            <person name="Pearson M."/>
            <person name="Poon T.W."/>
            <person name="Priest M."/>
            <person name="Roberts A."/>
            <person name="Saif S."/>
            <person name="Shea T."/>
            <person name="Sisk P."/>
            <person name="Sykes S."/>
            <person name="Wortman J."/>
            <person name="Nusbaum C."/>
            <person name="Birren B."/>
        </authorList>
    </citation>
    <scope>NUCLEOTIDE SEQUENCE [LARGE SCALE GENOMIC DNA]</scope>
    <source>
        <strain evidence="4 5">CBS 617.96</strain>
    </source>
</reference>
<dbReference type="SMART" id="SM00558">
    <property type="entry name" value="JmjC"/>
    <property type="match status" value="1"/>
</dbReference>
<name>W9YN16_9EURO</name>
<dbReference type="GO" id="GO:0000987">
    <property type="term" value="F:cis-regulatory region sequence-specific DNA binding"/>
    <property type="evidence" value="ECO:0007669"/>
    <property type="project" value="TreeGrafter"/>
</dbReference>
<evidence type="ECO:0000313" key="5">
    <source>
        <dbReference type="Proteomes" id="UP000019484"/>
    </source>
</evidence>
<dbReference type="PROSITE" id="PS51184">
    <property type="entry name" value="JMJC"/>
    <property type="match status" value="1"/>
</dbReference>
<dbReference type="GeneID" id="19158624"/>
<keyword evidence="5" id="KW-1185">Reference proteome</keyword>
<dbReference type="OrthoDB" id="424465at2759"/>
<evidence type="ECO:0000259" key="2">
    <source>
        <dbReference type="PROSITE" id="PS50181"/>
    </source>
</evidence>
<proteinExistence type="predicted"/>
<gene>
    <name evidence="4" type="ORF">A1O1_03734</name>
</gene>
<evidence type="ECO:0000256" key="1">
    <source>
        <dbReference type="SAM" id="MobiDB-lite"/>
    </source>
</evidence>
<feature type="compositionally biased region" description="Polar residues" evidence="1">
    <location>
        <begin position="37"/>
        <end position="46"/>
    </location>
</feature>
<dbReference type="Pfam" id="PF13621">
    <property type="entry name" value="Cupin_8"/>
    <property type="match status" value="1"/>
</dbReference>
<dbReference type="PANTHER" id="PTHR12480:SF21">
    <property type="entry name" value="JMJC DOMAIN-CONTAINING PROTEIN 8"/>
    <property type="match status" value="1"/>
</dbReference>